<evidence type="ECO:0000256" key="4">
    <source>
        <dbReference type="HAMAP-Rule" id="MF_01219"/>
    </source>
</evidence>
<dbReference type="Proteomes" id="UP000184275">
    <property type="component" value="Unassembled WGS sequence"/>
</dbReference>
<feature type="short sequence motif" description="PRPP-binding" evidence="4">
    <location>
        <begin position="105"/>
        <end position="117"/>
    </location>
</feature>
<gene>
    <name evidence="4" type="primary">pyrR</name>
    <name evidence="7" type="ORF">SAMN02745108_00138</name>
    <name evidence="6" type="ORF">SAMN05720469_11137</name>
</gene>
<feature type="domain" description="Phosphoribosyltransferase" evidence="5">
    <location>
        <begin position="10"/>
        <end position="157"/>
    </location>
</feature>
<keyword evidence="3 4" id="KW-0804">Transcription</keyword>
<dbReference type="HAMAP" id="MF_01219">
    <property type="entry name" value="PyrR"/>
    <property type="match status" value="1"/>
</dbReference>
<keyword evidence="4 6" id="KW-0808">Transferase</keyword>
<dbReference type="Gene3D" id="3.40.50.2020">
    <property type="match status" value="1"/>
</dbReference>
<keyword evidence="4 6" id="KW-0328">Glycosyltransferase</keyword>
<evidence type="ECO:0000313" key="8">
    <source>
        <dbReference type="Proteomes" id="UP000184275"/>
    </source>
</evidence>
<dbReference type="EMBL" id="FUWU01000002">
    <property type="protein sequence ID" value="SJZ34199.1"/>
    <property type="molecule type" value="Genomic_DNA"/>
</dbReference>
<evidence type="ECO:0000313" key="9">
    <source>
        <dbReference type="Proteomes" id="UP000190449"/>
    </source>
</evidence>
<dbReference type="GO" id="GO:0004845">
    <property type="term" value="F:uracil phosphoribosyltransferase activity"/>
    <property type="evidence" value="ECO:0007669"/>
    <property type="project" value="UniProtKB-UniRule"/>
</dbReference>
<protein>
    <recommendedName>
        <fullName evidence="4">Bifunctional protein PyrR</fullName>
    </recommendedName>
    <domain>
        <recommendedName>
            <fullName evidence="4">Pyrimidine operon regulatory protein</fullName>
        </recommendedName>
    </domain>
    <domain>
        <recommendedName>
            <fullName evidence="4">Uracil phosphoribosyltransferase</fullName>
            <shortName evidence="4">UPRTase</shortName>
            <ecNumber evidence="4">2.4.2.9</ecNumber>
        </recommendedName>
    </domain>
</protein>
<comment type="function">
    <text evidence="4">Also displays a weak uracil phosphoribosyltransferase activity which is not physiologically significant.</text>
</comment>
<dbReference type="AlphaFoldDB" id="A0A1M6TV43"/>
<dbReference type="GO" id="GO:0006355">
    <property type="term" value="P:regulation of DNA-templated transcription"/>
    <property type="evidence" value="ECO:0007669"/>
    <property type="project" value="UniProtKB-UniRule"/>
</dbReference>
<dbReference type="InterPro" id="IPR023050">
    <property type="entry name" value="PyrR"/>
</dbReference>
<dbReference type="EMBL" id="FRAW01000011">
    <property type="protein sequence ID" value="SHK60774.1"/>
    <property type="molecule type" value="Genomic_DNA"/>
</dbReference>
<dbReference type="EC" id="2.4.2.9" evidence="4"/>
<evidence type="ECO:0000313" key="7">
    <source>
        <dbReference type="EMBL" id="SJZ34199.1"/>
    </source>
</evidence>
<comment type="catalytic activity">
    <reaction evidence="4">
        <text>UMP + diphosphate = 5-phospho-alpha-D-ribose 1-diphosphate + uracil</text>
        <dbReference type="Rhea" id="RHEA:13017"/>
        <dbReference type="ChEBI" id="CHEBI:17568"/>
        <dbReference type="ChEBI" id="CHEBI:33019"/>
        <dbReference type="ChEBI" id="CHEBI:57865"/>
        <dbReference type="ChEBI" id="CHEBI:58017"/>
        <dbReference type="EC" id="2.4.2.9"/>
    </reaction>
</comment>
<organism evidence="6 8">
    <name type="scientific">Fibrobacter intestinalis</name>
    <dbReference type="NCBI Taxonomy" id="28122"/>
    <lineage>
        <taxon>Bacteria</taxon>
        <taxon>Pseudomonadati</taxon>
        <taxon>Fibrobacterota</taxon>
        <taxon>Fibrobacteria</taxon>
        <taxon>Fibrobacterales</taxon>
        <taxon>Fibrobacteraceae</taxon>
        <taxon>Fibrobacter</taxon>
    </lineage>
</organism>
<dbReference type="PANTHER" id="PTHR11608">
    <property type="entry name" value="BIFUNCTIONAL PROTEIN PYRR"/>
    <property type="match status" value="1"/>
</dbReference>
<keyword evidence="8" id="KW-1185">Reference proteome</keyword>
<reference evidence="7 9" key="3">
    <citation type="submission" date="2017-02" db="EMBL/GenBank/DDBJ databases">
        <authorList>
            <person name="Peterson S.W."/>
        </authorList>
    </citation>
    <scope>NUCLEOTIDE SEQUENCE [LARGE SCALE GENOMIC DNA]</scope>
    <source>
        <strain evidence="7 9">ATCC 43854</strain>
    </source>
</reference>
<sequence>MKDTCKRIRQLLDAQSMETALDRMASSVSEMIPAKDNVLVLGMASRGIPLAKKLAKRLSERYKVEIPCGSLDATFYRDDFHYRKPLAVTEMRITEMPSSVEGKTVILVDDVLYTGRSARAAIQAILDMGRPASIRFCVLVDRGHRELPIAADVIGVSVKTLANEEVRVCVEPLDSETAVYLVQVENV</sequence>
<accession>A0A1T4JVP8</accession>
<dbReference type="Proteomes" id="UP000190449">
    <property type="component" value="Unassembled WGS sequence"/>
</dbReference>
<evidence type="ECO:0000256" key="2">
    <source>
        <dbReference type="ARBA" id="ARBA00023015"/>
    </source>
</evidence>
<dbReference type="SUPFAM" id="SSF53271">
    <property type="entry name" value="PRTase-like"/>
    <property type="match status" value="1"/>
</dbReference>
<keyword evidence="2 4" id="KW-0805">Transcription regulation</keyword>
<dbReference type="NCBIfam" id="NF003549">
    <property type="entry name" value="PRK05205.1-5"/>
    <property type="match status" value="1"/>
</dbReference>
<proteinExistence type="inferred from homology"/>
<comment type="similarity">
    <text evidence="1 4">Belongs to the purine/pyrimidine phosphoribosyltransferase family. PyrR subfamily.</text>
</comment>
<dbReference type="InterPro" id="IPR050137">
    <property type="entry name" value="PyrR_bifunctional"/>
</dbReference>
<evidence type="ECO:0000256" key="3">
    <source>
        <dbReference type="ARBA" id="ARBA00023163"/>
    </source>
</evidence>
<dbReference type="RefSeq" id="WP_073303831.1">
    <property type="nucleotide sequence ID" value="NZ_FRAW01000011.1"/>
</dbReference>
<evidence type="ECO:0000259" key="5">
    <source>
        <dbReference type="Pfam" id="PF00156"/>
    </source>
</evidence>
<evidence type="ECO:0000256" key="1">
    <source>
        <dbReference type="ARBA" id="ARBA00005565"/>
    </source>
</evidence>
<dbReference type="CDD" id="cd06223">
    <property type="entry name" value="PRTases_typeI"/>
    <property type="match status" value="1"/>
</dbReference>
<reference evidence="8" key="2">
    <citation type="submission" date="2016-11" db="EMBL/GenBank/DDBJ databases">
        <authorList>
            <person name="Varghese N."/>
            <person name="Submissions S."/>
        </authorList>
    </citation>
    <scope>NUCLEOTIDE SEQUENCE [LARGE SCALE GENOMIC DNA]</scope>
    <source>
        <strain evidence="8">UWOS</strain>
    </source>
</reference>
<dbReference type="STRING" id="28122.SAMN02745108_00138"/>
<dbReference type="InterPro" id="IPR029057">
    <property type="entry name" value="PRTase-like"/>
</dbReference>
<accession>A0A1M6TV43</accession>
<dbReference type="Pfam" id="PF00156">
    <property type="entry name" value="Pribosyltran"/>
    <property type="match status" value="1"/>
</dbReference>
<comment type="function">
    <text evidence="4">Regulates the transcription of the pyrimidine nucleotide (pyr) operon in response to exogenous pyrimidines.</text>
</comment>
<dbReference type="InterPro" id="IPR000836">
    <property type="entry name" value="PRTase_dom"/>
</dbReference>
<name>A0A1M6TV43_9BACT</name>
<evidence type="ECO:0000313" key="6">
    <source>
        <dbReference type="EMBL" id="SHK60774.1"/>
    </source>
</evidence>
<dbReference type="FunFam" id="3.40.50.2020:FF:000020">
    <property type="entry name" value="Bifunctional protein PyrR"/>
    <property type="match status" value="1"/>
</dbReference>
<dbReference type="PANTHER" id="PTHR11608:SF0">
    <property type="entry name" value="BIFUNCTIONAL PROTEIN PYRR"/>
    <property type="match status" value="1"/>
</dbReference>
<reference evidence="6" key="1">
    <citation type="submission" date="2016-11" db="EMBL/GenBank/DDBJ databases">
        <authorList>
            <person name="Jaros S."/>
            <person name="Januszkiewicz K."/>
            <person name="Wedrychowicz H."/>
        </authorList>
    </citation>
    <scope>NUCLEOTIDE SEQUENCE [LARGE SCALE GENOMIC DNA]</scope>
    <source>
        <strain evidence="6">UWOS</strain>
    </source>
</reference>